<dbReference type="InterPro" id="IPR003439">
    <property type="entry name" value="ABC_transporter-like_ATP-bd"/>
</dbReference>
<dbReference type="SMART" id="SM00382">
    <property type="entry name" value="AAA"/>
    <property type="match status" value="1"/>
</dbReference>
<dbReference type="PROSITE" id="PS50893">
    <property type="entry name" value="ABC_TRANSPORTER_2"/>
    <property type="match status" value="1"/>
</dbReference>
<dbReference type="STRING" id="99656.SAMN05421659_103223"/>
<dbReference type="SUPFAM" id="SSF52540">
    <property type="entry name" value="P-loop containing nucleoside triphosphate hydrolases"/>
    <property type="match status" value="1"/>
</dbReference>
<evidence type="ECO:0000256" key="5">
    <source>
        <dbReference type="ARBA" id="ARBA00022989"/>
    </source>
</evidence>
<dbReference type="InterPro" id="IPR036640">
    <property type="entry name" value="ABC1_TM_sf"/>
</dbReference>
<evidence type="ECO:0000256" key="2">
    <source>
        <dbReference type="ARBA" id="ARBA00022692"/>
    </source>
</evidence>
<dbReference type="InterPro" id="IPR011527">
    <property type="entry name" value="ABC1_TM_dom"/>
</dbReference>
<feature type="transmembrane region" description="Helical" evidence="7">
    <location>
        <begin position="274"/>
        <end position="293"/>
    </location>
</feature>
<keyword evidence="11" id="KW-1185">Reference proteome</keyword>
<evidence type="ECO:0000259" key="8">
    <source>
        <dbReference type="PROSITE" id="PS50893"/>
    </source>
</evidence>
<evidence type="ECO:0000256" key="1">
    <source>
        <dbReference type="ARBA" id="ARBA00004651"/>
    </source>
</evidence>
<feature type="transmembrane region" description="Helical" evidence="7">
    <location>
        <begin position="247"/>
        <end position="268"/>
    </location>
</feature>
<dbReference type="EMBL" id="FOJI01000003">
    <property type="protein sequence ID" value="SEW02527.1"/>
    <property type="molecule type" value="Genomic_DNA"/>
</dbReference>
<dbReference type="GO" id="GO:0015421">
    <property type="term" value="F:ABC-type oligopeptide transporter activity"/>
    <property type="evidence" value="ECO:0007669"/>
    <property type="project" value="TreeGrafter"/>
</dbReference>
<keyword evidence="4" id="KW-0067">ATP-binding</keyword>
<protein>
    <submittedName>
        <fullName evidence="10">ABC-type multidrug transport system, ATPase and permease component</fullName>
    </submittedName>
</protein>
<accession>A0A1I0NM54</accession>
<dbReference type="SUPFAM" id="SSF90123">
    <property type="entry name" value="ABC transporter transmembrane region"/>
    <property type="match status" value="1"/>
</dbReference>
<keyword evidence="2 7" id="KW-0812">Transmembrane</keyword>
<evidence type="ECO:0000256" key="6">
    <source>
        <dbReference type="ARBA" id="ARBA00023136"/>
    </source>
</evidence>
<evidence type="ECO:0000313" key="10">
    <source>
        <dbReference type="EMBL" id="SEW02527.1"/>
    </source>
</evidence>
<evidence type="ECO:0000256" key="7">
    <source>
        <dbReference type="SAM" id="Phobius"/>
    </source>
</evidence>
<dbReference type="InterPro" id="IPR003593">
    <property type="entry name" value="AAA+_ATPase"/>
</dbReference>
<dbReference type="Gene3D" id="3.40.50.300">
    <property type="entry name" value="P-loop containing nucleotide triphosphate hydrolases"/>
    <property type="match status" value="1"/>
</dbReference>
<dbReference type="GO" id="GO:0005886">
    <property type="term" value="C:plasma membrane"/>
    <property type="evidence" value="ECO:0007669"/>
    <property type="project" value="UniProtKB-SubCell"/>
</dbReference>
<dbReference type="PANTHER" id="PTHR43394:SF1">
    <property type="entry name" value="ATP-BINDING CASSETTE SUB-FAMILY B MEMBER 10, MITOCHONDRIAL"/>
    <property type="match status" value="1"/>
</dbReference>
<dbReference type="InterPro" id="IPR017871">
    <property type="entry name" value="ABC_transporter-like_CS"/>
</dbReference>
<dbReference type="InterPro" id="IPR039421">
    <property type="entry name" value="Type_1_exporter"/>
</dbReference>
<evidence type="ECO:0000313" key="11">
    <source>
        <dbReference type="Proteomes" id="UP000199701"/>
    </source>
</evidence>
<feature type="transmembrane region" description="Helical" evidence="7">
    <location>
        <begin position="20"/>
        <end position="42"/>
    </location>
</feature>
<dbReference type="CDD" id="cd07346">
    <property type="entry name" value="ABC_6TM_exporters"/>
    <property type="match status" value="1"/>
</dbReference>
<feature type="domain" description="ABC transporter" evidence="8">
    <location>
        <begin position="336"/>
        <end position="543"/>
    </location>
</feature>
<dbReference type="GO" id="GO:0016887">
    <property type="term" value="F:ATP hydrolysis activity"/>
    <property type="evidence" value="ECO:0007669"/>
    <property type="project" value="InterPro"/>
</dbReference>
<dbReference type="Pfam" id="PF00005">
    <property type="entry name" value="ABC_tran"/>
    <property type="match status" value="1"/>
</dbReference>
<gene>
    <name evidence="10" type="ORF">SAMN05421659_103223</name>
</gene>
<keyword evidence="6 7" id="KW-0472">Membrane</keyword>
<dbReference type="PROSITE" id="PS50929">
    <property type="entry name" value="ABC_TM1F"/>
    <property type="match status" value="1"/>
</dbReference>
<dbReference type="Proteomes" id="UP000199701">
    <property type="component" value="Unassembled WGS sequence"/>
</dbReference>
<dbReference type="Pfam" id="PF00664">
    <property type="entry name" value="ABC_membrane"/>
    <property type="match status" value="1"/>
</dbReference>
<sequence>MNLRKTFVRFMKLLDKKLYLYSFVIIIMTISGALFYVISAYLLKGVLEIAQSKDTSGLARLITLNVIAGFISLLICWAGTIIYNIEGKRGTAVVQKLVFSKAMKLPMSYYENHHSGDFISKLLYDTNTATDIYRSRLRRLVAPIIIVIVYLIPMFTLSWQVTLCLLGVNIISLICNSIFVKPMKNIGSDLSKKNSAMTERLSNLLQGIEMTKIFSAGKQIVEKYEEANNNFATSQKKKNIFSACLEGINAGFDLICSLAFLGVGIFYVEKGVTTIGSLTAIYAMYGAFSWQFLQIGRYIPELVNCISIAGRVFEFLDEEEEADAYNITGASGKEYIEFEDITFGYTEDRKILDHFSLSVKKGTSVAITGTSGRGKSTLAKILLGFYEPEEGRISIGGKSMQELGLKNLRDMIAYVPQEPYIYNVSIKENIAYGNMKATDDEIILAAKAANAHEFIEKQENGYDTIPGERGGKLSGGERQRIAIARAVLKNAPILLLDEATSALDNESERLVQEALDNLMKDRTTIMIAHRPSTIASADVSVAM</sequence>
<comment type="subcellular location">
    <subcellularLocation>
        <location evidence="1">Cell membrane</location>
        <topology evidence="1">Multi-pass membrane protein</topology>
    </subcellularLocation>
</comment>
<feature type="domain" description="ABC transmembrane type-1" evidence="9">
    <location>
        <begin position="23"/>
        <end position="304"/>
    </location>
</feature>
<feature type="transmembrane region" description="Helical" evidence="7">
    <location>
        <begin position="62"/>
        <end position="83"/>
    </location>
</feature>
<evidence type="ECO:0000256" key="4">
    <source>
        <dbReference type="ARBA" id="ARBA00022840"/>
    </source>
</evidence>
<dbReference type="FunFam" id="3.40.50.300:FF:000218">
    <property type="entry name" value="Multidrug ABC transporter ATP-binding protein"/>
    <property type="match status" value="1"/>
</dbReference>
<feature type="transmembrane region" description="Helical" evidence="7">
    <location>
        <begin position="140"/>
        <end position="159"/>
    </location>
</feature>
<reference evidence="10 11" key="1">
    <citation type="submission" date="2016-10" db="EMBL/GenBank/DDBJ databases">
        <authorList>
            <person name="de Groot N.N."/>
        </authorList>
    </citation>
    <scope>NUCLEOTIDE SEQUENCE [LARGE SCALE GENOMIC DNA]</scope>
    <source>
        <strain evidence="10 11">DSM 9179</strain>
    </source>
</reference>
<dbReference type="PANTHER" id="PTHR43394">
    <property type="entry name" value="ATP-DEPENDENT PERMEASE MDL1, MITOCHONDRIAL"/>
    <property type="match status" value="1"/>
</dbReference>
<dbReference type="PROSITE" id="PS00211">
    <property type="entry name" value="ABC_TRANSPORTER_1"/>
    <property type="match status" value="1"/>
</dbReference>
<dbReference type="OrthoDB" id="9770415at2"/>
<dbReference type="AlphaFoldDB" id="A0A1I0NM54"/>
<dbReference type="RefSeq" id="WP_092451401.1">
    <property type="nucleotide sequence ID" value="NZ_FOJI01000003.1"/>
</dbReference>
<proteinExistence type="predicted"/>
<dbReference type="InterPro" id="IPR027417">
    <property type="entry name" value="P-loop_NTPase"/>
</dbReference>
<keyword evidence="3" id="KW-0547">Nucleotide-binding</keyword>
<evidence type="ECO:0000259" key="9">
    <source>
        <dbReference type="PROSITE" id="PS50929"/>
    </source>
</evidence>
<keyword evidence="5 7" id="KW-1133">Transmembrane helix</keyword>
<dbReference type="GO" id="GO:0005524">
    <property type="term" value="F:ATP binding"/>
    <property type="evidence" value="ECO:0007669"/>
    <property type="project" value="UniProtKB-KW"/>
</dbReference>
<name>A0A1I0NM54_9FIRM</name>
<dbReference type="Gene3D" id="1.20.1560.10">
    <property type="entry name" value="ABC transporter type 1, transmembrane domain"/>
    <property type="match status" value="1"/>
</dbReference>
<evidence type="ECO:0000256" key="3">
    <source>
        <dbReference type="ARBA" id="ARBA00022741"/>
    </source>
</evidence>
<organism evidence="10 11">
    <name type="scientific">[Clostridium] fimetarium</name>
    <dbReference type="NCBI Taxonomy" id="99656"/>
    <lineage>
        <taxon>Bacteria</taxon>
        <taxon>Bacillati</taxon>
        <taxon>Bacillota</taxon>
        <taxon>Clostridia</taxon>
        <taxon>Lachnospirales</taxon>
        <taxon>Lachnospiraceae</taxon>
    </lineage>
</organism>
<feature type="transmembrane region" description="Helical" evidence="7">
    <location>
        <begin position="165"/>
        <end position="183"/>
    </location>
</feature>